<reference evidence="11" key="1">
    <citation type="submission" date="2025-08" db="UniProtKB">
        <authorList>
            <consortium name="RefSeq"/>
        </authorList>
    </citation>
    <scope>IDENTIFICATION</scope>
    <source>
        <tissue evidence="11">Sperm</tissue>
    </source>
</reference>
<evidence type="ECO:0000313" key="11">
    <source>
        <dbReference type="RefSeq" id="XP_032811623.1"/>
    </source>
</evidence>
<name>A0AAJ7T7M0_PETMA</name>
<dbReference type="KEGG" id="pmrn:116943149"/>
<feature type="region of interest" description="Disordered" evidence="8">
    <location>
        <begin position="458"/>
        <end position="486"/>
    </location>
</feature>
<evidence type="ECO:0000256" key="1">
    <source>
        <dbReference type="ARBA" id="ARBA00010617"/>
    </source>
</evidence>
<keyword evidence="9" id="KW-1133">Transmembrane helix</keyword>
<keyword evidence="5 7" id="KW-0408">Iron</keyword>
<evidence type="ECO:0000256" key="3">
    <source>
        <dbReference type="ARBA" id="ARBA00022723"/>
    </source>
</evidence>
<dbReference type="GO" id="GO:0020037">
    <property type="term" value="F:heme binding"/>
    <property type="evidence" value="ECO:0007669"/>
    <property type="project" value="InterPro"/>
</dbReference>
<feature type="transmembrane region" description="Helical" evidence="9">
    <location>
        <begin position="36"/>
        <end position="55"/>
    </location>
</feature>
<dbReference type="InterPro" id="IPR036396">
    <property type="entry name" value="Cyt_P450_sf"/>
</dbReference>
<organism evidence="10 11">
    <name type="scientific">Petromyzon marinus</name>
    <name type="common">Sea lamprey</name>
    <dbReference type="NCBI Taxonomy" id="7757"/>
    <lineage>
        <taxon>Eukaryota</taxon>
        <taxon>Metazoa</taxon>
        <taxon>Chordata</taxon>
        <taxon>Craniata</taxon>
        <taxon>Vertebrata</taxon>
        <taxon>Cyclostomata</taxon>
        <taxon>Hyperoartia</taxon>
        <taxon>Petromyzontiformes</taxon>
        <taxon>Petromyzontidae</taxon>
        <taxon>Petromyzon</taxon>
    </lineage>
</organism>
<feature type="compositionally biased region" description="Low complexity" evidence="8">
    <location>
        <begin position="129"/>
        <end position="149"/>
    </location>
</feature>
<feature type="region of interest" description="Disordered" evidence="8">
    <location>
        <begin position="92"/>
        <end position="112"/>
    </location>
</feature>
<dbReference type="PROSITE" id="PS00086">
    <property type="entry name" value="CYTOCHROME_P450"/>
    <property type="match status" value="1"/>
</dbReference>
<evidence type="ECO:0000313" key="10">
    <source>
        <dbReference type="Proteomes" id="UP001318040"/>
    </source>
</evidence>
<sequence>MKTSSHDVNSASSPNNVEVLPAVATGLRLQVLDVSAPPAAVALIIAVLISLVALVESWRSSRRRTALLDVARHAESLPRDAALNSSCASKLVDPHSSSDILSTTTTTSSSSSSASMQSTLAILAVNPSRTPTSTASFTSTSTQLSIPSSHLPPPPPSIQPSSPACTLSQLPAHSPSAAASSPAVAAAPLHSLRTLPGPTPWPFVGNSLQLGPMPHLTFQRMASTYGPLFRIRLGSRDVVVLNGDSLVREALVCRGSEFAGRPAFRSFSMVSGGHSVAFGGYCELWRLHRRLAQSTLRAFSTGGTDARRALEGHVVMEAAELLRVMMASCRRSTAGSVDPAQALVVAVANVTSALCFGRRYGHDDAEFCELLDRNERFGRAVGAGSVVDVMPWLLRFPNPVRAAFDDFRRANEDLSEFVRDKVRQRRGAAAVVGPGTRSVRDMMDALIAHVDGGAVAGGGGAAEAAAGDGEGGEAAGGGRGGGGGPRLGASHVEATLCDVFGASQDTLSTGLLWLILLAVRHPEEQARVQGEVDRVVGRTRLPSAADRARMPRTEAFVCEVLRYSSFVPVTIPHATTRDTRLAGYSIPRDTVVFVNQWSVNHDPGVFEEPHAFRPARFLDAEGTALDRALARRVMIFSAGRRRCIGEELSRLELFLFTAVMLHQVDFVAPPGHGPPGTEAVCGGLTLKPKPFSVALVPRGDPLGPGCAPQP</sequence>
<evidence type="ECO:0000256" key="4">
    <source>
        <dbReference type="ARBA" id="ARBA00023002"/>
    </source>
</evidence>
<keyword evidence="4" id="KW-0560">Oxidoreductase</keyword>
<keyword evidence="9" id="KW-0812">Transmembrane</keyword>
<feature type="compositionally biased region" description="Gly residues" evidence="8">
    <location>
        <begin position="468"/>
        <end position="486"/>
    </location>
</feature>
<accession>A0AAJ7T7M0</accession>
<evidence type="ECO:0000256" key="7">
    <source>
        <dbReference type="PIRSR" id="PIRSR602401-1"/>
    </source>
</evidence>
<dbReference type="InterPro" id="IPR017972">
    <property type="entry name" value="Cyt_P450_CS"/>
</dbReference>
<dbReference type="Gene3D" id="1.10.630.10">
    <property type="entry name" value="Cytochrome P450"/>
    <property type="match status" value="1"/>
</dbReference>
<evidence type="ECO:0000256" key="2">
    <source>
        <dbReference type="ARBA" id="ARBA00022617"/>
    </source>
</evidence>
<keyword evidence="10" id="KW-1185">Reference proteome</keyword>
<keyword evidence="2 7" id="KW-0349">Heme</keyword>
<feature type="region of interest" description="Disordered" evidence="8">
    <location>
        <begin position="129"/>
        <end position="179"/>
    </location>
</feature>
<keyword evidence="6" id="KW-0503">Monooxygenase</keyword>
<dbReference type="PRINTS" id="PR00385">
    <property type="entry name" value="P450"/>
</dbReference>
<dbReference type="Proteomes" id="UP001318040">
    <property type="component" value="Chromosome 17"/>
</dbReference>
<dbReference type="InterPro" id="IPR001128">
    <property type="entry name" value="Cyt_P450"/>
</dbReference>
<proteinExistence type="inferred from homology"/>
<protein>
    <submittedName>
        <fullName evidence="11">Cytochrome P450 1B1-like</fullName>
    </submittedName>
</protein>
<dbReference type="PANTHER" id="PTHR24289">
    <property type="entry name" value="STEROID 17-ALPHA-HYDROXYLASE/17,20 LYASE"/>
    <property type="match status" value="1"/>
</dbReference>
<feature type="compositionally biased region" description="Low complexity" evidence="8">
    <location>
        <begin position="159"/>
        <end position="179"/>
    </location>
</feature>
<dbReference type="PANTHER" id="PTHR24289:SF15">
    <property type="entry name" value="CYTOCHROME P450 FAMILY 1 SUBFAMILY B MEMBER 1"/>
    <property type="match status" value="1"/>
</dbReference>
<dbReference type="GO" id="GO:0004508">
    <property type="term" value="F:steroid 17-alpha-monooxygenase activity"/>
    <property type="evidence" value="ECO:0007669"/>
    <property type="project" value="TreeGrafter"/>
</dbReference>
<dbReference type="AlphaFoldDB" id="A0AAJ7T7M0"/>
<comment type="similarity">
    <text evidence="1">Belongs to the cytochrome P450 family.</text>
</comment>
<dbReference type="SUPFAM" id="SSF48264">
    <property type="entry name" value="Cytochrome P450"/>
    <property type="match status" value="1"/>
</dbReference>
<feature type="binding site" description="axial binding residue" evidence="7">
    <location>
        <position position="643"/>
    </location>
    <ligand>
        <name>heme</name>
        <dbReference type="ChEBI" id="CHEBI:30413"/>
    </ligand>
    <ligandPart>
        <name>Fe</name>
        <dbReference type="ChEBI" id="CHEBI:18248"/>
    </ligandPart>
</feature>
<dbReference type="PRINTS" id="PR00463">
    <property type="entry name" value="EP450I"/>
</dbReference>
<evidence type="ECO:0000256" key="8">
    <source>
        <dbReference type="SAM" id="MobiDB-lite"/>
    </source>
</evidence>
<evidence type="ECO:0000256" key="9">
    <source>
        <dbReference type="SAM" id="Phobius"/>
    </source>
</evidence>
<feature type="compositionally biased region" description="Low complexity" evidence="8">
    <location>
        <begin position="97"/>
        <end position="112"/>
    </location>
</feature>
<dbReference type="GO" id="GO:0005506">
    <property type="term" value="F:iron ion binding"/>
    <property type="evidence" value="ECO:0007669"/>
    <property type="project" value="InterPro"/>
</dbReference>
<keyword evidence="3 7" id="KW-0479">Metal-binding</keyword>
<dbReference type="InterPro" id="IPR002401">
    <property type="entry name" value="Cyt_P450_E_grp-I"/>
</dbReference>
<dbReference type="RefSeq" id="XP_032811623.1">
    <property type="nucleotide sequence ID" value="XM_032955732.1"/>
</dbReference>
<evidence type="ECO:0000256" key="5">
    <source>
        <dbReference type="ARBA" id="ARBA00023004"/>
    </source>
</evidence>
<evidence type="ECO:0000256" key="6">
    <source>
        <dbReference type="ARBA" id="ARBA00023033"/>
    </source>
</evidence>
<keyword evidence="9" id="KW-0472">Membrane</keyword>
<dbReference type="Pfam" id="PF00067">
    <property type="entry name" value="p450"/>
    <property type="match status" value="2"/>
</dbReference>
<dbReference type="GO" id="GO:0042446">
    <property type="term" value="P:hormone biosynthetic process"/>
    <property type="evidence" value="ECO:0007669"/>
    <property type="project" value="TreeGrafter"/>
</dbReference>
<comment type="cofactor">
    <cofactor evidence="7">
        <name>heme</name>
        <dbReference type="ChEBI" id="CHEBI:30413"/>
    </cofactor>
</comment>
<dbReference type="GO" id="GO:0042448">
    <property type="term" value="P:progesterone metabolic process"/>
    <property type="evidence" value="ECO:0007669"/>
    <property type="project" value="TreeGrafter"/>
</dbReference>
<gene>
    <name evidence="11" type="primary">LOC116943149</name>
</gene>